<organism evidence="2 3">
    <name type="scientific">Lysinibacillus xylanilyticus</name>
    <dbReference type="NCBI Taxonomy" id="582475"/>
    <lineage>
        <taxon>Bacteria</taxon>
        <taxon>Bacillati</taxon>
        <taxon>Bacillota</taxon>
        <taxon>Bacilli</taxon>
        <taxon>Bacillales</taxon>
        <taxon>Bacillaceae</taxon>
        <taxon>Lysinibacillus</taxon>
    </lineage>
</organism>
<reference evidence="2 3" key="1">
    <citation type="submission" date="2017-11" db="EMBL/GenBank/DDBJ databases">
        <title>Bacterial isolate from king chilli rhizosphere.</title>
        <authorList>
            <person name="Takhelmayum P."/>
            <person name="Sarangthem I."/>
        </authorList>
    </citation>
    <scope>NUCLEOTIDE SEQUENCE [LARGE SCALE GENOMIC DNA]</scope>
    <source>
        <strain evidence="3">t26</strain>
    </source>
</reference>
<feature type="region of interest" description="Disordered" evidence="1">
    <location>
        <begin position="134"/>
        <end position="158"/>
    </location>
</feature>
<gene>
    <name evidence="2" type="ORF">CWD94_25620</name>
</gene>
<comment type="caution">
    <text evidence="2">The sequence shown here is derived from an EMBL/GenBank/DDBJ whole genome shotgun (WGS) entry which is preliminary data.</text>
</comment>
<sequence>MLAPGSRANTMLVTKALSQDVMVLAFVPLFANPRGVAQSPLQSTNLHSMYSLTCRFNLSDKTQFSKRVLSVRKQQLQQMFSARKQSVSGNNVNYLSVINIFVQWFVVLASNFEMHKIYKNSTLLLIGVEGYSTPVGKRDSRDPGRSEAEEAARRSPTGKRVAWNGNRLYVMMMS</sequence>
<protein>
    <submittedName>
        <fullName evidence="2">Uncharacterized protein</fullName>
    </submittedName>
</protein>
<evidence type="ECO:0000256" key="1">
    <source>
        <dbReference type="SAM" id="MobiDB-lite"/>
    </source>
</evidence>
<dbReference type="AlphaFoldDB" id="A0A2M9PYM3"/>
<evidence type="ECO:0000313" key="3">
    <source>
        <dbReference type="Proteomes" id="UP000232101"/>
    </source>
</evidence>
<dbReference type="Proteomes" id="UP000232101">
    <property type="component" value="Unassembled WGS sequence"/>
</dbReference>
<dbReference type="EMBL" id="PHQY01000691">
    <property type="protein sequence ID" value="PJO40925.1"/>
    <property type="molecule type" value="Genomic_DNA"/>
</dbReference>
<accession>A0A2M9PYM3</accession>
<name>A0A2M9PYM3_9BACI</name>
<feature type="compositionally biased region" description="Basic and acidic residues" evidence="1">
    <location>
        <begin position="136"/>
        <end position="153"/>
    </location>
</feature>
<evidence type="ECO:0000313" key="2">
    <source>
        <dbReference type="EMBL" id="PJO40925.1"/>
    </source>
</evidence>
<proteinExistence type="predicted"/>